<gene>
    <name evidence="1" type="ORF">SDC9_61702</name>
</gene>
<protein>
    <submittedName>
        <fullName evidence="1">Uncharacterized protein</fullName>
    </submittedName>
</protein>
<organism evidence="1">
    <name type="scientific">bioreactor metagenome</name>
    <dbReference type="NCBI Taxonomy" id="1076179"/>
    <lineage>
        <taxon>unclassified sequences</taxon>
        <taxon>metagenomes</taxon>
        <taxon>ecological metagenomes</taxon>
    </lineage>
</organism>
<accession>A0A644XMP5</accession>
<dbReference type="EMBL" id="VSSQ01002426">
    <property type="protein sequence ID" value="MPM15334.1"/>
    <property type="molecule type" value="Genomic_DNA"/>
</dbReference>
<dbReference type="AlphaFoldDB" id="A0A644XMP5"/>
<evidence type="ECO:0000313" key="1">
    <source>
        <dbReference type="EMBL" id="MPM15334.1"/>
    </source>
</evidence>
<reference evidence="1" key="1">
    <citation type="submission" date="2019-08" db="EMBL/GenBank/DDBJ databases">
        <authorList>
            <person name="Kucharzyk K."/>
            <person name="Murdoch R.W."/>
            <person name="Higgins S."/>
            <person name="Loffler F."/>
        </authorList>
    </citation>
    <scope>NUCLEOTIDE SEQUENCE</scope>
</reference>
<sequence>MELRYAGLRPYSWNITDAGAILLFSLFSGSEATHAPTACRWGLLNAKILDFGVKAGIGGFHPPRKQLTGKACNGVPHHIEVF</sequence>
<comment type="caution">
    <text evidence="1">The sequence shown here is derived from an EMBL/GenBank/DDBJ whole genome shotgun (WGS) entry which is preliminary data.</text>
</comment>
<proteinExistence type="predicted"/>
<name>A0A644XMP5_9ZZZZ</name>